<comment type="caution">
    <text evidence="2">The sequence shown here is derived from an EMBL/GenBank/DDBJ whole genome shotgun (WGS) entry which is preliminary data.</text>
</comment>
<keyword evidence="1" id="KW-0812">Transmembrane</keyword>
<gene>
    <name evidence="2" type="ORF">LCGC14_2505830</name>
</gene>
<proteinExistence type="predicted"/>
<name>A0A0F9DCB0_9ZZZZ</name>
<keyword evidence="1" id="KW-1133">Transmembrane helix</keyword>
<feature type="transmembrane region" description="Helical" evidence="1">
    <location>
        <begin position="191"/>
        <end position="211"/>
    </location>
</feature>
<organism evidence="2">
    <name type="scientific">marine sediment metagenome</name>
    <dbReference type="NCBI Taxonomy" id="412755"/>
    <lineage>
        <taxon>unclassified sequences</taxon>
        <taxon>metagenomes</taxon>
        <taxon>ecological metagenomes</taxon>
    </lineage>
</organism>
<keyword evidence="1" id="KW-0472">Membrane</keyword>
<dbReference type="InterPro" id="IPR011604">
    <property type="entry name" value="PDDEXK-like_dom_sf"/>
</dbReference>
<evidence type="ECO:0000313" key="2">
    <source>
        <dbReference type="EMBL" id="KKL15416.1"/>
    </source>
</evidence>
<sequence length="221" mass="24787">MGDPVVRKAKPHQQYHLENGDKVVGVTTALNVISKGALPAWANKIGLQGIKMHEYVDDLADVGTCAHYLIQCHLTGETPDVQDYTPRQVDRAENAVISFHEWARDKVFDTHYSEEQLVSEKHKYGGTVDWFGEIGGRAVLIDIKTGKAIYDDHLYQVAAYAQLVIEQDWQIDEVRILQVGRDESEGFSEKMIPIGAILPYFNVFLSALNLYTAIRVTKKGA</sequence>
<dbReference type="AlphaFoldDB" id="A0A0F9DCB0"/>
<reference evidence="2" key="1">
    <citation type="journal article" date="2015" name="Nature">
        <title>Complex archaea that bridge the gap between prokaryotes and eukaryotes.</title>
        <authorList>
            <person name="Spang A."/>
            <person name="Saw J.H."/>
            <person name="Jorgensen S.L."/>
            <person name="Zaremba-Niedzwiedzka K."/>
            <person name="Martijn J."/>
            <person name="Lind A.E."/>
            <person name="van Eijk R."/>
            <person name="Schleper C."/>
            <person name="Guy L."/>
            <person name="Ettema T.J."/>
        </authorList>
    </citation>
    <scope>NUCLEOTIDE SEQUENCE</scope>
</reference>
<dbReference type="EMBL" id="LAZR01040072">
    <property type="protein sequence ID" value="KKL15416.1"/>
    <property type="molecule type" value="Genomic_DNA"/>
</dbReference>
<evidence type="ECO:0008006" key="3">
    <source>
        <dbReference type="Google" id="ProtNLM"/>
    </source>
</evidence>
<protein>
    <recommendedName>
        <fullName evidence="3">PD-(D/E)XK endonuclease-like domain-containing protein</fullName>
    </recommendedName>
</protein>
<evidence type="ECO:0000256" key="1">
    <source>
        <dbReference type="SAM" id="Phobius"/>
    </source>
</evidence>
<accession>A0A0F9DCB0</accession>
<dbReference type="Gene3D" id="3.90.320.10">
    <property type="match status" value="1"/>
</dbReference>